<dbReference type="PANTHER" id="PTHR30606:SF10">
    <property type="entry name" value="PHOSPHATIDYLINOSITOL MANNOSIDE ACYLTRANSFERASE"/>
    <property type="match status" value="1"/>
</dbReference>
<evidence type="ECO:0000256" key="2">
    <source>
        <dbReference type="ARBA" id="ARBA00022475"/>
    </source>
</evidence>
<sequence length="321" mass="35186">MATSIQKEPGTGGSTGDWLQDRSLRAMIWSARRLPYSARIPAFGALARSAIAPLAGHYRRIEENLDYIFPDMADADRKDIARQSADNTGRVLIENYSSDELAARSARIEPAGDGLADLEAARKKGRTVILLSGHYGNYEAARGCLIARGYTVGGIYRPMKNPYFNAHYIETLQIPGGGPVFPTGRSGTKGFVDYLRGGGIAMLLNDIYIGKGEDLPFLGKPAMTSLSAAEMALKFDAALVPVFATRANNGLDFTVEVDAEIPHSDPRTMTLAYNAALETRVRENPGQWFWTHRRWKRKWNKGAGAAPDLHPAAQSTRQKSR</sequence>
<dbReference type="OrthoDB" id="9801955at2"/>
<protein>
    <submittedName>
        <fullName evidence="8">KDO2-lipid IV(A) lauroyltransferase</fullName>
    </submittedName>
</protein>
<name>A0A2T0RZY1_9RHOB</name>
<proteinExistence type="predicted"/>
<dbReference type="GO" id="GO:0016746">
    <property type="term" value="F:acyltransferase activity"/>
    <property type="evidence" value="ECO:0007669"/>
    <property type="project" value="UniProtKB-KW"/>
</dbReference>
<accession>A0A2T0RZY1</accession>
<dbReference type="AlphaFoldDB" id="A0A2T0RZY1"/>
<dbReference type="GO" id="GO:0009247">
    <property type="term" value="P:glycolipid biosynthetic process"/>
    <property type="evidence" value="ECO:0007669"/>
    <property type="project" value="UniProtKB-ARBA"/>
</dbReference>
<feature type="region of interest" description="Disordered" evidence="7">
    <location>
        <begin position="302"/>
        <end position="321"/>
    </location>
</feature>
<dbReference type="EMBL" id="PVTD01000001">
    <property type="protein sequence ID" value="PRY26737.1"/>
    <property type="molecule type" value="Genomic_DNA"/>
</dbReference>
<comment type="caution">
    <text evidence="8">The sequence shown here is derived from an EMBL/GenBank/DDBJ whole genome shotgun (WGS) entry which is preliminary data.</text>
</comment>
<gene>
    <name evidence="8" type="ORF">CLV78_101838</name>
</gene>
<evidence type="ECO:0000313" key="8">
    <source>
        <dbReference type="EMBL" id="PRY26737.1"/>
    </source>
</evidence>
<evidence type="ECO:0000256" key="7">
    <source>
        <dbReference type="SAM" id="MobiDB-lite"/>
    </source>
</evidence>
<keyword evidence="2" id="KW-1003">Cell membrane</keyword>
<organism evidence="8 9">
    <name type="scientific">Aliiruegeria haliotis</name>
    <dbReference type="NCBI Taxonomy" id="1280846"/>
    <lineage>
        <taxon>Bacteria</taxon>
        <taxon>Pseudomonadati</taxon>
        <taxon>Pseudomonadota</taxon>
        <taxon>Alphaproteobacteria</taxon>
        <taxon>Rhodobacterales</taxon>
        <taxon>Roseobacteraceae</taxon>
        <taxon>Aliiruegeria</taxon>
    </lineage>
</organism>
<dbReference type="CDD" id="cd07984">
    <property type="entry name" value="LPLAT_LABLAT-like"/>
    <property type="match status" value="1"/>
</dbReference>
<evidence type="ECO:0000256" key="5">
    <source>
        <dbReference type="ARBA" id="ARBA00023136"/>
    </source>
</evidence>
<evidence type="ECO:0000313" key="9">
    <source>
        <dbReference type="Proteomes" id="UP000239480"/>
    </source>
</evidence>
<dbReference type="PANTHER" id="PTHR30606">
    <property type="entry name" value="LIPID A BIOSYNTHESIS LAUROYL ACYLTRANSFERASE"/>
    <property type="match status" value="1"/>
</dbReference>
<evidence type="ECO:0000256" key="6">
    <source>
        <dbReference type="ARBA" id="ARBA00023315"/>
    </source>
</evidence>
<dbReference type="Pfam" id="PF03279">
    <property type="entry name" value="Lip_A_acyltrans"/>
    <property type="match status" value="1"/>
</dbReference>
<dbReference type="InterPro" id="IPR004960">
    <property type="entry name" value="LipA_acyltrans"/>
</dbReference>
<dbReference type="RefSeq" id="WP_106203468.1">
    <property type="nucleotide sequence ID" value="NZ_PVTD01000001.1"/>
</dbReference>
<evidence type="ECO:0000256" key="1">
    <source>
        <dbReference type="ARBA" id="ARBA00004533"/>
    </source>
</evidence>
<keyword evidence="3" id="KW-0997">Cell inner membrane</keyword>
<keyword evidence="6" id="KW-0012">Acyltransferase</keyword>
<dbReference type="Proteomes" id="UP000239480">
    <property type="component" value="Unassembled WGS sequence"/>
</dbReference>
<reference evidence="8 9" key="1">
    <citation type="submission" date="2018-03" db="EMBL/GenBank/DDBJ databases">
        <title>Genomic Encyclopedia of Archaeal and Bacterial Type Strains, Phase II (KMG-II): from individual species to whole genera.</title>
        <authorList>
            <person name="Goeker M."/>
        </authorList>
    </citation>
    <scope>NUCLEOTIDE SEQUENCE [LARGE SCALE GENOMIC DNA]</scope>
    <source>
        <strain evidence="8 9">DSM 29328</strain>
    </source>
</reference>
<keyword evidence="4 8" id="KW-0808">Transferase</keyword>
<evidence type="ECO:0000256" key="3">
    <source>
        <dbReference type="ARBA" id="ARBA00022519"/>
    </source>
</evidence>
<comment type="subcellular location">
    <subcellularLocation>
        <location evidence="1">Cell inner membrane</location>
    </subcellularLocation>
</comment>
<keyword evidence="9" id="KW-1185">Reference proteome</keyword>
<keyword evidence="5" id="KW-0472">Membrane</keyword>
<evidence type="ECO:0000256" key="4">
    <source>
        <dbReference type="ARBA" id="ARBA00022679"/>
    </source>
</evidence>
<dbReference type="GO" id="GO:0005886">
    <property type="term" value="C:plasma membrane"/>
    <property type="evidence" value="ECO:0007669"/>
    <property type="project" value="UniProtKB-SubCell"/>
</dbReference>